<feature type="region of interest" description="Disordered" evidence="5">
    <location>
        <begin position="64"/>
        <end position="132"/>
    </location>
</feature>
<evidence type="ECO:0000259" key="7">
    <source>
        <dbReference type="Pfam" id="PF10334"/>
    </source>
</evidence>
<dbReference type="InterPro" id="IPR049453">
    <property type="entry name" value="Memb_transporter_dom"/>
</dbReference>
<evidence type="ECO:0000256" key="6">
    <source>
        <dbReference type="SAM" id="Phobius"/>
    </source>
</evidence>
<feature type="compositionally biased region" description="Low complexity" evidence="5">
    <location>
        <begin position="114"/>
        <end position="132"/>
    </location>
</feature>
<evidence type="ECO:0000256" key="3">
    <source>
        <dbReference type="ARBA" id="ARBA00022989"/>
    </source>
</evidence>
<dbReference type="PANTHER" id="PTHR47804">
    <property type="entry name" value="60S RIBOSOMAL PROTEIN L19"/>
    <property type="match status" value="1"/>
</dbReference>
<dbReference type="AlphaFoldDB" id="A0A9P6NW99"/>
<dbReference type="PANTHER" id="PTHR47804:SF1">
    <property type="entry name" value="DUF2421 DOMAIN-CONTAINING PROTEIN"/>
    <property type="match status" value="1"/>
</dbReference>
<name>A0A9P6NW99_9BASI</name>
<feature type="transmembrane region" description="Helical" evidence="6">
    <location>
        <begin position="781"/>
        <end position="800"/>
    </location>
</feature>
<keyword evidence="2 6" id="KW-0812">Transmembrane</keyword>
<dbReference type="Pfam" id="PF13515">
    <property type="entry name" value="FUSC_2"/>
    <property type="match status" value="1"/>
</dbReference>
<evidence type="ECO:0000256" key="2">
    <source>
        <dbReference type="ARBA" id="ARBA00022692"/>
    </source>
</evidence>
<evidence type="ECO:0000256" key="5">
    <source>
        <dbReference type="SAM" id="MobiDB-lite"/>
    </source>
</evidence>
<evidence type="ECO:0000259" key="8">
    <source>
        <dbReference type="Pfam" id="PF13515"/>
    </source>
</evidence>
<feature type="domain" description="DUF2421" evidence="7">
    <location>
        <begin position="936"/>
        <end position="1064"/>
    </location>
</feature>
<comment type="caution">
    <text evidence="9">The sequence shown here is derived from an EMBL/GenBank/DDBJ whole genome shotgun (WGS) entry which is preliminary data.</text>
</comment>
<keyword evidence="10" id="KW-1185">Reference proteome</keyword>
<sequence>MELNHVARPPSSRPTQRPNIMRSSNSSARQNFRQSQVEDNRQRRMSSWAVFGAVMDQEDFVRSMSDENHPSQRAIHPVRSAARLPSHRPSSQYTSPDQPITEEPNSYQSLGYEQSEPSPQSSSSSSSFTTSQPTINHSLLSRPWLQLASAVAPVLKWLPTSFRSQYRDILKCSIAYLIASLFSFYDPLSDLLVRPFGLDGPFSGAHVVATIVTYYRPAATVGGMMQANHYALWGLLWLSVLIVGSTISSVLIRNRTISHAIVLIVFVGFGFGTMSWVKQKSPGCFSATCSMIGVISIVIITREGSIHYGYLDFEKSLIYTEIIFIAMFISNLVCLGFWRGSATTRLQLDIDQTLDSFSTLIGMLTKTFLLDDSIYTNQASLKEAIDRHHASFTSLKSSLDAASYEFFEPRIQRSQASYKELVASMNRLAQHLTGLRSGCGLQYELMEAARCQPNTKRDTDTQSILSNLSKSGSLGPIREVFAVFCETVGPSLKTLMASGIVCFHEIKSSGRKKRHMTSGSNLADVESGGGIDALMEMRSQLQQVLEIFQDTHTGAMKKLCETFPFSTRASSSTNMYEEGHLLPSDLLNRSEPNEEIFLIYFFLFNMEEFMRELCHLLDIFADIRADEATLEYETRKLWFQLRRRLDLRNLFRKKFDGPGAGPKPRTRRLKPRLTAVLPQDPKTQRPFPSTQSGKQAGEQNRPLAVSALDRLKRVVYDFFQNFRDPDMKTAIKVGAGAALMAFPAFWDVTRPKFHEYRGQWAIITYVIVMAGTLGQTNFLVTMRILGTLLGSTVAIVAYHLFWENPVALPIIGFIFSLPCYWLIVTKPAYSSTGRFILLSYNLVCVYSYNVRDDDVHILVTAYHRVMCVLVGVAFGWIVNNFVWPYKARRELRTCLSEFLLESAFLYSYLVKRYSDPHRPPDAEIRVGALNSTVSDECAPLLHNDARRDPKDHRVCEFSNMELFLQVKLNRLFELLSATKHEPRLKGAFPTGRYQEMLTACQALLDMLHSMWAVTNREEWKVSVRPTFVIPAQVERRGMVGNILLLFGLLSTAIELKSPMPPFLPPAEQARQRLLNRVRAIANDDENSNDHEFLYYAYAVAMKNIIRQLEIVGYEAQELFGIIGGVKSVEEFESIFFF</sequence>
<feature type="transmembrane region" description="Helical" evidence="6">
    <location>
        <begin position="758"/>
        <end position="774"/>
    </location>
</feature>
<evidence type="ECO:0008006" key="11">
    <source>
        <dbReference type="Google" id="ProtNLM"/>
    </source>
</evidence>
<dbReference type="InterPro" id="IPR052430">
    <property type="entry name" value="IVT-Associated"/>
</dbReference>
<feature type="transmembrane region" description="Helical" evidence="6">
    <location>
        <begin position="831"/>
        <end position="849"/>
    </location>
</feature>
<feature type="domain" description="Integral membrane bound transporter" evidence="8">
    <location>
        <begin position="753"/>
        <end position="878"/>
    </location>
</feature>
<dbReference type="Pfam" id="PF10334">
    <property type="entry name" value="BRE4"/>
    <property type="match status" value="1"/>
</dbReference>
<dbReference type="GO" id="GO:0016020">
    <property type="term" value="C:membrane"/>
    <property type="evidence" value="ECO:0007669"/>
    <property type="project" value="UniProtKB-SubCell"/>
</dbReference>
<evidence type="ECO:0000256" key="4">
    <source>
        <dbReference type="ARBA" id="ARBA00023136"/>
    </source>
</evidence>
<proteinExistence type="predicted"/>
<accession>A0A9P6NW99</accession>
<evidence type="ECO:0000313" key="10">
    <source>
        <dbReference type="Proteomes" id="UP000886653"/>
    </source>
</evidence>
<feature type="transmembrane region" description="Helical" evidence="6">
    <location>
        <begin position="729"/>
        <end position="746"/>
    </location>
</feature>
<feature type="transmembrane region" description="Helical" evidence="6">
    <location>
        <begin position="230"/>
        <end position="251"/>
    </location>
</feature>
<organism evidence="9 10">
    <name type="scientific">Cronartium quercuum f. sp. fusiforme G11</name>
    <dbReference type="NCBI Taxonomy" id="708437"/>
    <lineage>
        <taxon>Eukaryota</taxon>
        <taxon>Fungi</taxon>
        <taxon>Dikarya</taxon>
        <taxon>Basidiomycota</taxon>
        <taxon>Pucciniomycotina</taxon>
        <taxon>Pucciniomycetes</taxon>
        <taxon>Pucciniales</taxon>
        <taxon>Coleosporiaceae</taxon>
        <taxon>Cronartium</taxon>
    </lineage>
</organism>
<dbReference type="EMBL" id="MU167212">
    <property type="protein sequence ID" value="KAG0151562.1"/>
    <property type="molecule type" value="Genomic_DNA"/>
</dbReference>
<feature type="compositionally biased region" description="Polar residues" evidence="5">
    <location>
        <begin position="13"/>
        <end position="35"/>
    </location>
</feature>
<reference evidence="9" key="1">
    <citation type="submission" date="2013-11" db="EMBL/GenBank/DDBJ databases">
        <title>Genome sequence of the fusiform rust pathogen reveals effectors for host alternation and coevolution with pine.</title>
        <authorList>
            <consortium name="DOE Joint Genome Institute"/>
            <person name="Smith K."/>
            <person name="Pendleton A."/>
            <person name="Kubisiak T."/>
            <person name="Anderson C."/>
            <person name="Salamov A."/>
            <person name="Aerts A."/>
            <person name="Riley R."/>
            <person name="Clum A."/>
            <person name="Lindquist E."/>
            <person name="Ence D."/>
            <person name="Campbell M."/>
            <person name="Kronenberg Z."/>
            <person name="Feau N."/>
            <person name="Dhillon B."/>
            <person name="Hamelin R."/>
            <person name="Burleigh J."/>
            <person name="Smith J."/>
            <person name="Yandell M."/>
            <person name="Nelson C."/>
            <person name="Grigoriev I."/>
            <person name="Davis J."/>
        </authorList>
    </citation>
    <scope>NUCLEOTIDE SEQUENCE</scope>
    <source>
        <strain evidence="9">G11</strain>
    </source>
</reference>
<dbReference type="OrthoDB" id="68611at2759"/>
<feature type="transmembrane region" description="Helical" evidence="6">
    <location>
        <begin position="284"/>
        <end position="302"/>
    </location>
</feature>
<feature type="compositionally biased region" description="Polar residues" evidence="5">
    <location>
        <begin position="88"/>
        <end position="112"/>
    </location>
</feature>
<gene>
    <name evidence="9" type="ORF">CROQUDRAFT_36606</name>
</gene>
<dbReference type="Proteomes" id="UP000886653">
    <property type="component" value="Unassembled WGS sequence"/>
</dbReference>
<feature type="transmembrane region" description="Helical" evidence="6">
    <location>
        <begin position="257"/>
        <end position="277"/>
    </location>
</feature>
<evidence type="ECO:0000256" key="1">
    <source>
        <dbReference type="ARBA" id="ARBA00004141"/>
    </source>
</evidence>
<comment type="subcellular location">
    <subcellularLocation>
        <location evidence="1">Membrane</location>
        <topology evidence="1">Multi-pass membrane protein</topology>
    </subcellularLocation>
</comment>
<feature type="transmembrane region" description="Helical" evidence="6">
    <location>
        <begin position="861"/>
        <end position="882"/>
    </location>
</feature>
<feature type="transmembrane region" description="Helical" evidence="6">
    <location>
        <begin position="317"/>
        <end position="338"/>
    </location>
</feature>
<feature type="transmembrane region" description="Helical" evidence="6">
    <location>
        <begin position="806"/>
        <end position="824"/>
    </location>
</feature>
<protein>
    <recommendedName>
        <fullName evidence="11">DUF2421 domain-containing protein</fullName>
    </recommendedName>
</protein>
<feature type="region of interest" description="Disordered" evidence="5">
    <location>
        <begin position="656"/>
        <end position="699"/>
    </location>
</feature>
<keyword evidence="4 6" id="KW-0472">Membrane</keyword>
<keyword evidence="3 6" id="KW-1133">Transmembrane helix</keyword>
<dbReference type="InterPro" id="IPR018820">
    <property type="entry name" value="BRE4-related_DUF2421"/>
</dbReference>
<feature type="region of interest" description="Disordered" evidence="5">
    <location>
        <begin position="1"/>
        <end position="44"/>
    </location>
</feature>
<evidence type="ECO:0000313" key="9">
    <source>
        <dbReference type="EMBL" id="KAG0151562.1"/>
    </source>
</evidence>
<feature type="compositionally biased region" description="Polar residues" evidence="5">
    <location>
        <begin position="686"/>
        <end position="698"/>
    </location>
</feature>